<accession>A0AAD8Q533</accession>
<evidence type="ECO:0000313" key="1">
    <source>
        <dbReference type="EMBL" id="KAK1595765.1"/>
    </source>
</evidence>
<organism evidence="1 2">
    <name type="scientific">Colletotrichum navitas</name>
    <dbReference type="NCBI Taxonomy" id="681940"/>
    <lineage>
        <taxon>Eukaryota</taxon>
        <taxon>Fungi</taxon>
        <taxon>Dikarya</taxon>
        <taxon>Ascomycota</taxon>
        <taxon>Pezizomycotina</taxon>
        <taxon>Sordariomycetes</taxon>
        <taxon>Hypocreomycetidae</taxon>
        <taxon>Glomerellales</taxon>
        <taxon>Glomerellaceae</taxon>
        <taxon>Colletotrichum</taxon>
        <taxon>Colletotrichum graminicola species complex</taxon>
    </lineage>
</organism>
<dbReference type="RefSeq" id="XP_060416742.1">
    <property type="nucleotide sequence ID" value="XM_060559901.1"/>
</dbReference>
<gene>
    <name evidence="1" type="ORF">LY79DRAFT_577723</name>
</gene>
<dbReference type="Proteomes" id="UP001230504">
    <property type="component" value="Unassembled WGS sequence"/>
</dbReference>
<sequence>MPRQGSVTNTALGPTLREYLWAEMAVGASTASWVKELKRERLPLAEVSHTQSRVVCINNHIALMLGTSSQEELGSWKPRAPVYRDSARKPAPLAVRESYVNYDSVGQNRDGRSEVSVPILVDAEVIGARARPGAQNVVWHPWRRCTSWCAMATNKRTYCTYRRVNVVKERRHLPYRGKVPQLLCRGVCEKLLLARCMRNSTYLVYHVVFPLPSHGTCPLPTDLRISVRTVPFLL</sequence>
<comment type="caution">
    <text evidence="1">The sequence shown here is derived from an EMBL/GenBank/DDBJ whole genome shotgun (WGS) entry which is preliminary data.</text>
</comment>
<proteinExistence type="predicted"/>
<keyword evidence="2" id="KW-1185">Reference proteome</keyword>
<name>A0AAD8Q533_9PEZI</name>
<evidence type="ECO:0000313" key="2">
    <source>
        <dbReference type="Proteomes" id="UP001230504"/>
    </source>
</evidence>
<dbReference type="EMBL" id="JAHLJV010000014">
    <property type="protein sequence ID" value="KAK1595765.1"/>
    <property type="molecule type" value="Genomic_DNA"/>
</dbReference>
<reference evidence="1" key="1">
    <citation type="submission" date="2021-06" db="EMBL/GenBank/DDBJ databases">
        <title>Comparative genomics, transcriptomics and evolutionary studies reveal genomic signatures of adaptation to plant cell wall in hemibiotrophic fungi.</title>
        <authorList>
            <consortium name="DOE Joint Genome Institute"/>
            <person name="Baroncelli R."/>
            <person name="Diaz J.F."/>
            <person name="Benocci T."/>
            <person name="Peng M."/>
            <person name="Battaglia E."/>
            <person name="Haridas S."/>
            <person name="Andreopoulos W."/>
            <person name="Labutti K."/>
            <person name="Pangilinan J."/>
            <person name="Floch G.L."/>
            <person name="Makela M.R."/>
            <person name="Henrissat B."/>
            <person name="Grigoriev I.V."/>
            <person name="Crouch J.A."/>
            <person name="De Vries R.P."/>
            <person name="Sukno S.A."/>
            <person name="Thon M.R."/>
        </authorList>
    </citation>
    <scope>NUCLEOTIDE SEQUENCE</scope>
    <source>
        <strain evidence="1">CBS 125086</strain>
    </source>
</reference>
<dbReference type="GeneID" id="85444141"/>
<protein>
    <submittedName>
        <fullName evidence="1">Uncharacterized protein</fullName>
    </submittedName>
</protein>
<dbReference type="AlphaFoldDB" id="A0AAD8Q533"/>